<dbReference type="SUPFAM" id="SSF53850">
    <property type="entry name" value="Periplasmic binding protein-like II"/>
    <property type="match status" value="1"/>
</dbReference>
<dbReference type="Gene3D" id="3.40.190.10">
    <property type="entry name" value="Periplasmic binding protein-like II"/>
    <property type="match status" value="2"/>
</dbReference>
<dbReference type="InterPro" id="IPR050811">
    <property type="entry name" value="Phosphate_ABC_transporter"/>
</dbReference>
<organism evidence="4 5">
    <name type="scientific">Myroides albus</name>
    <dbReference type="NCBI Taxonomy" id="2562892"/>
    <lineage>
        <taxon>Bacteria</taxon>
        <taxon>Pseudomonadati</taxon>
        <taxon>Bacteroidota</taxon>
        <taxon>Flavobacteriia</taxon>
        <taxon>Flavobacteriales</taxon>
        <taxon>Flavobacteriaceae</taxon>
        <taxon>Myroides</taxon>
    </lineage>
</organism>
<dbReference type="InterPro" id="IPR024370">
    <property type="entry name" value="PBP_domain"/>
</dbReference>
<proteinExistence type="predicted"/>
<dbReference type="Proteomes" id="UP000438760">
    <property type="component" value="Unassembled WGS sequence"/>
</dbReference>
<feature type="domain" description="PBP" evidence="3">
    <location>
        <begin position="48"/>
        <end position="300"/>
    </location>
</feature>
<keyword evidence="1 2" id="KW-0732">Signal</keyword>
<evidence type="ECO:0000256" key="2">
    <source>
        <dbReference type="SAM" id="SignalP"/>
    </source>
</evidence>
<protein>
    <submittedName>
        <fullName evidence="4">Phosphate ABC transporter substrate-binding protein, PhoT family</fullName>
    </submittedName>
</protein>
<keyword evidence="5" id="KW-1185">Reference proteome</keyword>
<dbReference type="Pfam" id="PF12849">
    <property type="entry name" value="PBP_like_2"/>
    <property type="match status" value="1"/>
</dbReference>
<dbReference type="AlphaFoldDB" id="A0A6I3LEZ4"/>
<comment type="caution">
    <text evidence="4">The sequence shown here is derived from an EMBL/GenBank/DDBJ whole genome shotgun (WGS) entry which is preliminary data.</text>
</comment>
<sequence length="329" mass="36985">MNRVVLKRARFILTICLLGLGFAQCKSDKKSGLGSNDTKEINFEEIEETPVSGKISILVEESVFPITEDVARVFEHEYTRAKVDLISKPQQEILSMMLKDSLRVAILPRDLNEQELAFFVGKVTPKRTHFATDAIVFVTSKSFKDSVVDYDRVLKNLVKSDYLRDTKDLQSELVKDPILVFDHYSSSVSAAFREATGSRDFPKDYAYFLPSTKDVVKYVNENPNAIGVIGLNWLVQPDGELKDVLKNIKVLGVKNKEDGIYYKASQNNIAEGKYPLTRKIYVIDTQGKSGLGVGFASYIAGYKGQRIVLKSGLVPFKTPPRELNVRNEL</sequence>
<dbReference type="RefSeq" id="WP_155091091.1">
    <property type="nucleotide sequence ID" value="NZ_CP102754.1"/>
</dbReference>
<dbReference type="PANTHER" id="PTHR30570:SF1">
    <property type="entry name" value="PHOSPHATE-BINDING PROTEIN PSTS"/>
    <property type="match status" value="1"/>
</dbReference>
<feature type="signal peptide" evidence="2">
    <location>
        <begin position="1"/>
        <end position="23"/>
    </location>
</feature>
<reference evidence="4 5" key="1">
    <citation type="submission" date="2019-11" db="EMBL/GenBank/DDBJ databases">
        <title>Genome of Strain BIT-d1.</title>
        <authorList>
            <person name="Yang Y."/>
        </authorList>
    </citation>
    <scope>NUCLEOTIDE SEQUENCE [LARGE SCALE GENOMIC DNA]</scope>
    <source>
        <strain evidence="4 5">BIT-d1</strain>
    </source>
</reference>
<dbReference type="EMBL" id="WMJX01000003">
    <property type="protein sequence ID" value="MTG97038.1"/>
    <property type="molecule type" value="Genomic_DNA"/>
</dbReference>
<gene>
    <name evidence="4" type="ORF">GJV76_02625</name>
</gene>
<name>A0A6I3LEZ4_9FLAO</name>
<evidence type="ECO:0000313" key="4">
    <source>
        <dbReference type="EMBL" id="MTG97038.1"/>
    </source>
</evidence>
<evidence type="ECO:0000313" key="5">
    <source>
        <dbReference type="Proteomes" id="UP000438760"/>
    </source>
</evidence>
<feature type="chain" id="PRO_5026005893" evidence="2">
    <location>
        <begin position="24"/>
        <end position="329"/>
    </location>
</feature>
<dbReference type="PANTHER" id="PTHR30570">
    <property type="entry name" value="PERIPLASMIC PHOSPHATE BINDING COMPONENT OF PHOSPHATE ABC TRANSPORTER"/>
    <property type="match status" value="1"/>
</dbReference>
<evidence type="ECO:0000259" key="3">
    <source>
        <dbReference type="Pfam" id="PF12849"/>
    </source>
</evidence>
<dbReference type="OrthoDB" id="1450880at2"/>
<accession>A0A6I3LEZ4</accession>
<evidence type="ECO:0000256" key="1">
    <source>
        <dbReference type="ARBA" id="ARBA00022729"/>
    </source>
</evidence>